<accession>A0ACB8R886</accession>
<reference evidence="1" key="1">
    <citation type="submission" date="2021-02" db="EMBL/GenBank/DDBJ databases">
        <authorList>
            <consortium name="DOE Joint Genome Institute"/>
            <person name="Ahrendt S."/>
            <person name="Looney B.P."/>
            <person name="Miyauchi S."/>
            <person name="Morin E."/>
            <person name="Drula E."/>
            <person name="Courty P.E."/>
            <person name="Chicoki N."/>
            <person name="Fauchery L."/>
            <person name="Kohler A."/>
            <person name="Kuo A."/>
            <person name="Labutti K."/>
            <person name="Pangilinan J."/>
            <person name="Lipzen A."/>
            <person name="Riley R."/>
            <person name="Andreopoulos W."/>
            <person name="He G."/>
            <person name="Johnson J."/>
            <person name="Barry K.W."/>
            <person name="Grigoriev I.V."/>
            <person name="Nagy L."/>
            <person name="Hibbett D."/>
            <person name="Henrissat B."/>
            <person name="Matheny P.B."/>
            <person name="Labbe J."/>
            <person name="Martin F."/>
        </authorList>
    </citation>
    <scope>NUCLEOTIDE SEQUENCE</scope>
    <source>
        <strain evidence="1">FP105234-sp</strain>
    </source>
</reference>
<gene>
    <name evidence="1" type="ORF">FA95DRAFT_1577019</name>
</gene>
<dbReference type="Proteomes" id="UP000814033">
    <property type="component" value="Unassembled WGS sequence"/>
</dbReference>
<proteinExistence type="predicted"/>
<organism evidence="1 2">
    <name type="scientific">Auriscalpium vulgare</name>
    <dbReference type="NCBI Taxonomy" id="40419"/>
    <lineage>
        <taxon>Eukaryota</taxon>
        <taxon>Fungi</taxon>
        <taxon>Dikarya</taxon>
        <taxon>Basidiomycota</taxon>
        <taxon>Agaricomycotina</taxon>
        <taxon>Agaricomycetes</taxon>
        <taxon>Russulales</taxon>
        <taxon>Auriscalpiaceae</taxon>
        <taxon>Auriscalpium</taxon>
    </lineage>
</organism>
<evidence type="ECO:0000313" key="1">
    <source>
        <dbReference type="EMBL" id="KAI0040331.1"/>
    </source>
</evidence>
<sequence>MKCVAKGSFLAPALLQTGNGPHSLDIISPRDSVALAGSQCRLYITATAISQDEEHLGVNAQVANLIAQPSSTISQAVTSASTVAQAVQEDTVSAVDIWVPLLEKINLFASVMDQVSELGQYWMLDARSWLPNRSVLLELKHLDKS</sequence>
<comment type="caution">
    <text evidence="1">The sequence shown here is derived from an EMBL/GenBank/DDBJ whole genome shotgun (WGS) entry which is preliminary data.</text>
</comment>
<protein>
    <submittedName>
        <fullName evidence="1">Uncharacterized protein</fullName>
    </submittedName>
</protein>
<evidence type="ECO:0000313" key="2">
    <source>
        <dbReference type="Proteomes" id="UP000814033"/>
    </source>
</evidence>
<name>A0ACB8R886_9AGAM</name>
<dbReference type="EMBL" id="MU276205">
    <property type="protein sequence ID" value="KAI0040331.1"/>
    <property type="molecule type" value="Genomic_DNA"/>
</dbReference>
<keyword evidence="2" id="KW-1185">Reference proteome</keyword>
<reference evidence="1" key="2">
    <citation type="journal article" date="2022" name="New Phytol.">
        <title>Evolutionary transition to the ectomycorrhizal habit in the genomes of a hyperdiverse lineage of mushroom-forming fungi.</title>
        <authorList>
            <person name="Looney B."/>
            <person name="Miyauchi S."/>
            <person name="Morin E."/>
            <person name="Drula E."/>
            <person name="Courty P.E."/>
            <person name="Kohler A."/>
            <person name="Kuo A."/>
            <person name="LaButti K."/>
            <person name="Pangilinan J."/>
            <person name="Lipzen A."/>
            <person name="Riley R."/>
            <person name="Andreopoulos W."/>
            <person name="He G."/>
            <person name="Johnson J."/>
            <person name="Nolan M."/>
            <person name="Tritt A."/>
            <person name="Barry K.W."/>
            <person name="Grigoriev I.V."/>
            <person name="Nagy L.G."/>
            <person name="Hibbett D."/>
            <person name="Henrissat B."/>
            <person name="Matheny P.B."/>
            <person name="Labbe J."/>
            <person name="Martin F.M."/>
        </authorList>
    </citation>
    <scope>NUCLEOTIDE SEQUENCE</scope>
    <source>
        <strain evidence="1">FP105234-sp</strain>
    </source>
</reference>